<evidence type="ECO:0000313" key="4">
    <source>
        <dbReference type="Proteomes" id="UP000318833"/>
    </source>
</evidence>
<dbReference type="EMBL" id="VLNR01000002">
    <property type="protein sequence ID" value="TSE11364.1"/>
    <property type="molecule type" value="Genomic_DNA"/>
</dbReference>
<accession>A0A554VRS2</accession>
<name>A0A554VRS2_9FLAO</name>
<dbReference type="AlphaFoldDB" id="A0A554VRS2"/>
<dbReference type="Proteomes" id="UP000318833">
    <property type="component" value="Unassembled WGS sequence"/>
</dbReference>
<feature type="transmembrane region" description="Helical" evidence="1">
    <location>
        <begin position="40"/>
        <end position="56"/>
    </location>
</feature>
<dbReference type="PANTHER" id="PTHR34220">
    <property type="entry name" value="SENSOR HISTIDINE KINASE YPDA"/>
    <property type="match status" value="1"/>
</dbReference>
<dbReference type="RefSeq" id="WP_143915275.1">
    <property type="nucleotide sequence ID" value="NZ_CANMIK010000084.1"/>
</dbReference>
<dbReference type="Pfam" id="PF06580">
    <property type="entry name" value="His_kinase"/>
    <property type="match status" value="1"/>
</dbReference>
<keyword evidence="1" id="KW-0472">Membrane</keyword>
<organism evidence="3 4">
    <name type="scientific">Aquimarina algiphila</name>
    <dbReference type="NCBI Taxonomy" id="2047982"/>
    <lineage>
        <taxon>Bacteria</taxon>
        <taxon>Pseudomonadati</taxon>
        <taxon>Bacteroidota</taxon>
        <taxon>Flavobacteriia</taxon>
        <taxon>Flavobacteriales</taxon>
        <taxon>Flavobacteriaceae</taxon>
        <taxon>Aquimarina</taxon>
    </lineage>
</organism>
<feature type="transmembrane region" description="Helical" evidence="1">
    <location>
        <begin position="115"/>
        <end position="134"/>
    </location>
</feature>
<evidence type="ECO:0000256" key="1">
    <source>
        <dbReference type="SAM" id="Phobius"/>
    </source>
</evidence>
<feature type="transmembrane region" description="Helical" evidence="1">
    <location>
        <begin position="12"/>
        <end position="34"/>
    </location>
</feature>
<feature type="transmembrane region" description="Helical" evidence="1">
    <location>
        <begin position="76"/>
        <end position="95"/>
    </location>
</feature>
<dbReference type="InterPro" id="IPR050640">
    <property type="entry name" value="Bact_2-comp_sensor_kinase"/>
</dbReference>
<keyword evidence="1" id="KW-0812">Transmembrane</keyword>
<dbReference type="GO" id="GO:0000155">
    <property type="term" value="F:phosphorelay sensor kinase activity"/>
    <property type="evidence" value="ECO:0007669"/>
    <property type="project" value="InterPro"/>
</dbReference>
<protein>
    <recommendedName>
        <fullName evidence="2">Signal transduction histidine kinase internal region domain-containing protein</fullName>
    </recommendedName>
</protein>
<evidence type="ECO:0000313" key="3">
    <source>
        <dbReference type="EMBL" id="TSE11364.1"/>
    </source>
</evidence>
<reference evidence="3 4" key="1">
    <citation type="submission" date="2019-07" db="EMBL/GenBank/DDBJ databases">
        <title>The draft genome sequence of Aquimarina algiphila M91.</title>
        <authorList>
            <person name="Meng X."/>
        </authorList>
    </citation>
    <scope>NUCLEOTIDE SEQUENCE [LARGE SCALE GENOMIC DNA]</scope>
    <source>
        <strain evidence="3 4">M91</strain>
    </source>
</reference>
<dbReference type="InterPro" id="IPR010559">
    <property type="entry name" value="Sig_transdc_His_kin_internal"/>
</dbReference>
<proteinExistence type="predicted"/>
<sequence length="343" mass="40238">MEIQTAKLPVLWRCAIVVILGGIMFGIIAIASRFKEPPKVYPFFAVLWLCIIYLSFEAIRRFQLKVIKKNQKNMVVFVQSILLGTSVYTTLFYFYKWLDYFILGSEKPMIPHMVFAFFTGIAISTILSLILLAFNWRNQYYISHIQNEQFKREIVNANLSILKNQLDPHFMFNNFNTLYYLIDEDSVLAQKFLKNIAAVYRYILQNNEQAIIPISREYEMARQYLLLIEQRYKMALKVHDSVNLELFKCKSVPPLVLQQLVENAVKHNRIDQQSPLHIHFEADENYFTVKNTNNPKRSQHTNGTGLDNITKRYDFLTDDKVIISHTKEEFIVSIPLISVIDEN</sequence>
<feature type="domain" description="Signal transduction histidine kinase internal region" evidence="2">
    <location>
        <begin position="157"/>
        <end position="233"/>
    </location>
</feature>
<dbReference type="OrthoDB" id="9809908at2"/>
<dbReference type="InterPro" id="IPR036890">
    <property type="entry name" value="HATPase_C_sf"/>
</dbReference>
<comment type="caution">
    <text evidence="3">The sequence shown here is derived from an EMBL/GenBank/DDBJ whole genome shotgun (WGS) entry which is preliminary data.</text>
</comment>
<dbReference type="Gene3D" id="3.30.565.10">
    <property type="entry name" value="Histidine kinase-like ATPase, C-terminal domain"/>
    <property type="match status" value="1"/>
</dbReference>
<dbReference type="PANTHER" id="PTHR34220:SF7">
    <property type="entry name" value="SENSOR HISTIDINE KINASE YPDA"/>
    <property type="match status" value="1"/>
</dbReference>
<keyword evidence="1" id="KW-1133">Transmembrane helix</keyword>
<evidence type="ECO:0000259" key="2">
    <source>
        <dbReference type="Pfam" id="PF06580"/>
    </source>
</evidence>
<keyword evidence="4" id="KW-1185">Reference proteome</keyword>
<gene>
    <name evidence="3" type="ORF">FOF46_01665</name>
</gene>
<dbReference type="GO" id="GO:0016020">
    <property type="term" value="C:membrane"/>
    <property type="evidence" value="ECO:0007669"/>
    <property type="project" value="InterPro"/>
</dbReference>